<gene>
    <name evidence="2" type="ORF">ANCCAN_29533</name>
</gene>
<evidence type="ECO:0000313" key="3">
    <source>
        <dbReference type="Proteomes" id="UP000252519"/>
    </source>
</evidence>
<dbReference type="OrthoDB" id="10640194at2759"/>
<proteinExistence type="predicted"/>
<dbReference type="Proteomes" id="UP000252519">
    <property type="component" value="Unassembled WGS sequence"/>
</dbReference>
<organism evidence="2 3">
    <name type="scientific">Ancylostoma caninum</name>
    <name type="common">Dog hookworm</name>
    <dbReference type="NCBI Taxonomy" id="29170"/>
    <lineage>
        <taxon>Eukaryota</taxon>
        <taxon>Metazoa</taxon>
        <taxon>Ecdysozoa</taxon>
        <taxon>Nematoda</taxon>
        <taxon>Chromadorea</taxon>
        <taxon>Rhabditida</taxon>
        <taxon>Rhabditina</taxon>
        <taxon>Rhabditomorpha</taxon>
        <taxon>Strongyloidea</taxon>
        <taxon>Ancylostomatidae</taxon>
        <taxon>Ancylostomatinae</taxon>
        <taxon>Ancylostoma</taxon>
    </lineage>
</organism>
<feature type="region of interest" description="Disordered" evidence="1">
    <location>
        <begin position="63"/>
        <end position="172"/>
    </location>
</feature>
<comment type="caution">
    <text evidence="2">The sequence shown here is derived from an EMBL/GenBank/DDBJ whole genome shotgun (WGS) entry which is preliminary data.</text>
</comment>
<dbReference type="AlphaFoldDB" id="A0A368EY76"/>
<feature type="compositionally biased region" description="Basic and acidic residues" evidence="1">
    <location>
        <begin position="110"/>
        <end position="121"/>
    </location>
</feature>
<accession>A0A368EY76</accession>
<sequence>QSTTQTTRVYTAPPTRPTTTTRRTTTTTSSTTTTPLLTTLPATTEAPTTTRVFITTSTIPDRWKTTEVVFGRPEKEEKPSTEFSSDQAQQEIEKSTNLPPPQPPAAQPTKVEEEIAMHREPQPTQTEQPKWSGQVEPAQKSEEEKEEEEETKPVVTTRPIHIVSLEGRSNIK</sequence>
<reference evidence="2 3" key="1">
    <citation type="submission" date="2014-10" db="EMBL/GenBank/DDBJ databases">
        <title>Draft genome of the hookworm Ancylostoma caninum.</title>
        <authorList>
            <person name="Mitreva M."/>
        </authorList>
    </citation>
    <scope>NUCLEOTIDE SEQUENCE [LARGE SCALE GENOMIC DNA]</scope>
    <source>
        <strain evidence="2 3">Baltimore</strain>
    </source>
</reference>
<name>A0A368EY76_ANCCA</name>
<evidence type="ECO:0000256" key="1">
    <source>
        <dbReference type="SAM" id="MobiDB-lite"/>
    </source>
</evidence>
<keyword evidence="3" id="KW-1185">Reference proteome</keyword>
<dbReference type="EMBL" id="JOJR01016880">
    <property type="protein sequence ID" value="RCN24764.1"/>
    <property type="molecule type" value="Genomic_DNA"/>
</dbReference>
<feature type="region of interest" description="Disordered" evidence="1">
    <location>
        <begin position="1"/>
        <end position="35"/>
    </location>
</feature>
<feature type="compositionally biased region" description="Polar residues" evidence="1">
    <location>
        <begin position="81"/>
        <end position="90"/>
    </location>
</feature>
<feature type="non-terminal residue" evidence="2">
    <location>
        <position position="1"/>
    </location>
</feature>
<protein>
    <submittedName>
        <fullName evidence="2">Uncharacterized protein</fullName>
    </submittedName>
</protein>
<evidence type="ECO:0000313" key="2">
    <source>
        <dbReference type="EMBL" id="RCN24764.1"/>
    </source>
</evidence>
<feature type="compositionally biased region" description="Polar residues" evidence="1">
    <location>
        <begin position="122"/>
        <end position="131"/>
    </location>
</feature>